<dbReference type="KEGG" id="xce:Xcel_0545"/>
<dbReference type="InterPro" id="IPR046193">
    <property type="entry name" value="DUF6221"/>
</dbReference>
<dbReference type="STRING" id="446471.Xcel_0545"/>
<protein>
    <submittedName>
        <fullName evidence="1">Uncharacterized protein</fullName>
    </submittedName>
</protein>
<sequence length="112" mass="12337">MTVTDFMLARIAEDEAVARRAINSGADLVMTPTDLWNGPGQLPVIKGRRLLAECEAKRQIVEEAARLAALHPDGLATAPEFTGARKALQHAVQLLALPYASHPHYDETWRPR</sequence>
<proteinExistence type="predicted"/>
<evidence type="ECO:0000313" key="1">
    <source>
        <dbReference type="EMBL" id="ACZ29584.1"/>
    </source>
</evidence>
<dbReference type="OrthoDB" id="4290974at2"/>
<accession>D1BW81</accession>
<dbReference type="RefSeq" id="WP_012877328.1">
    <property type="nucleotide sequence ID" value="NC_013530.1"/>
</dbReference>
<reference evidence="2" key="1">
    <citation type="submission" date="2009-11" db="EMBL/GenBank/DDBJ databases">
        <title>The complete chromosome of Xylanimonas cellulosilytica DSM 15894.</title>
        <authorList>
            <consortium name="US DOE Joint Genome Institute (JGI-PGF)"/>
            <person name="Lucas S."/>
            <person name="Copeland A."/>
            <person name="Lapidus A."/>
            <person name="Glavina del Rio T."/>
            <person name="Dalin E."/>
            <person name="Tice H."/>
            <person name="Bruce D."/>
            <person name="Goodwin L."/>
            <person name="Pitluck S."/>
            <person name="Kyrpides N."/>
            <person name="Mavromatis K."/>
            <person name="Ivanova N."/>
            <person name="Mikhailova N."/>
            <person name="Foster B."/>
            <person name="Clum A."/>
            <person name="Brettin T."/>
            <person name="Detter J.C."/>
            <person name="Han C."/>
            <person name="Larimer F."/>
            <person name="Land M."/>
            <person name="Hauser L."/>
            <person name="Markowitz V."/>
            <person name="Cheng J.F."/>
            <person name="Hugenholtz P."/>
            <person name="Woyke T."/>
            <person name="Wu D."/>
            <person name="Gehrich-Schroeter G."/>
            <person name="Schneider S."/>
            <person name="Pukall S.R."/>
            <person name="Klenk H.P."/>
            <person name="Eisen J.A."/>
        </authorList>
    </citation>
    <scope>NUCLEOTIDE SEQUENCE [LARGE SCALE GENOMIC DNA]</scope>
    <source>
        <strain evidence="2">DSM 15894 / CECT 5975 / LMG 20990 / XIL07</strain>
    </source>
</reference>
<dbReference type="HOGENOM" id="CLU_165541_0_0_11"/>
<evidence type="ECO:0000313" key="2">
    <source>
        <dbReference type="Proteomes" id="UP000002255"/>
    </source>
</evidence>
<name>D1BW81_XYLCX</name>
<keyword evidence="2" id="KW-1185">Reference proteome</keyword>
<dbReference type="AlphaFoldDB" id="D1BW81"/>
<dbReference type="Proteomes" id="UP000002255">
    <property type="component" value="Chromosome"/>
</dbReference>
<reference evidence="1 2" key="2">
    <citation type="journal article" date="2010" name="Stand. Genomic Sci.">
        <title>Complete genome sequence of Xylanimonas cellulosilytica type strain (XIL07).</title>
        <authorList>
            <person name="Foster B."/>
            <person name="Pukall R."/>
            <person name="Abt B."/>
            <person name="Nolan M."/>
            <person name="Glavina Del Rio T."/>
            <person name="Chen F."/>
            <person name="Lucas S."/>
            <person name="Tice H."/>
            <person name="Pitluck S."/>
            <person name="Cheng J.-F."/>
            <person name="Chertkov O."/>
            <person name="Brettin T."/>
            <person name="Han C."/>
            <person name="Detter J.C."/>
            <person name="Bruce D."/>
            <person name="Goodwin L."/>
            <person name="Ivanova N."/>
            <person name="Mavromatis K."/>
            <person name="Pati A."/>
            <person name="Mikhailova N."/>
            <person name="Chen A."/>
            <person name="Palaniappan K."/>
            <person name="Land M."/>
            <person name="Hauser L."/>
            <person name="Chang Y.-J."/>
            <person name="Jeffries C.D."/>
            <person name="Chain P."/>
            <person name="Rohde M."/>
            <person name="Goeker M."/>
            <person name="Bristow J."/>
            <person name="Eisen J.A."/>
            <person name="Markowitz V."/>
            <person name="Hugenholtz P."/>
            <person name="Kyrpides N.C."/>
            <person name="Klenk H.-P."/>
            <person name="Lapidus A."/>
        </authorList>
    </citation>
    <scope>NUCLEOTIDE SEQUENCE [LARGE SCALE GENOMIC DNA]</scope>
    <source>
        <strain evidence="2">DSM 15894 / CECT 5975 / LMG 20990 / XIL07</strain>
    </source>
</reference>
<organism evidence="1 2">
    <name type="scientific">Xylanimonas cellulosilytica (strain DSM 15894 / JCM 12276 / CECT 5975 / KCTC 9989 / LMG 20990 / NBRC 107835 / XIL07)</name>
    <dbReference type="NCBI Taxonomy" id="446471"/>
    <lineage>
        <taxon>Bacteria</taxon>
        <taxon>Bacillati</taxon>
        <taxon>Actinomycetota</taxon>
        <taxon>Actinomycetes</taxon>
        <taxon>Micrococcales</taxon>
        <taxon>Promicromonosporaceae</taxon>
        <taxon>Xylanimonas</taxon>
    </lineage>
</organism>
<dbReference type="EMBL" id="CP001821">
    <property type="protein sequence ID" value="ACZ29584.1"/>
    <property type="molecule type" value="Genomic_DNA"/>
</dbReference>
<gene>
    <name evidence="1" type="ordered locus">Xcel_0545</name>
</gene>
<dbReference type="Pfam" id="PF19730">
    <property type="entry name" value="DUF6221"/>
    <property type="match status" value="1"/>
</dbReference>